<reference evidence="2" key="1">
    <citation type="submission" date="2015-06" db="EMBL/GenBank/DDBJ databases">
        <authorList>
            <person name="Joergensen T."/>
        </authorList>
    </citation>
    <scope>NUCLEOTIDE SEQUENCE</scope>
    <source>
        <plasmid evidence="2">pRGFK1322</plasmid>
    </source>
</reference>
<keyword evidence="2" id="KW-0614">Plasmid</keyword>
<dbReference type="GO" id="GO:0003887">
    <property type="term" value="F:DNA-directed DNA polymerase activity"/>
    <property type="evidence" value="ECO:0007669"/>
    <property type="project" value="InterPro"/>
</dbReference>
<geneLocation type="plasmid" evidence="2">
    <name>pRGFK1322</name>
</geneLocation>
<dbReference type="EMBL" id="LN853888">
    <property type="protein sequence ID" value="CRY96895.1"/>
    <property type="molecule type" value="Genomic_DNA"/>
</dbReference>
<evidence type="ECO:0000259" key="1">
    <source>
        <dbReference type="Pfam" id="PF01051"/>
    </source>
</evidence>
<accession>A0A0H5Q655</accession>
<feature type="domain" description="Initiator Rep protein WH1" evidence="1">
    <location>
        <begin position="14"/>
        <end position="164"/>
    </location>
</feature>
<proteinExistence type="predicted"/>
<dbReference type="InterPro" id="IPR036390">
    <property type="entry name" value="WH_DNA-bd_sf"/>
</dbReference>
<sequence>MANPSKETLPASPKVTMHNTLVRASHGLNLGEKRLVSLAVAKLSPKAAALPTKPIRISAHEFAEEYGLDQSDAYKQLRAAQEKLWNRTIRHIEHYGKNGTKVEVVKMRWVTSARYKDHEGEIGISFSPEIAQFLVQLKKHFTSYQLRQAAALRSVYSWRLYENLQSHESLGKWKVDIERFHAVMETPKSYQTNFAQTRRWVLEPAISELAEKCALDVTVEPEKRGRRIVALVFSFEPIRQMALPFNLESVKPTALTESE</sequence>
<dbReference type="Pfam" id="PF01051">
    <property type="entry name" value="Rep3_N"/>
    <property type="match status" value="1"/>
</dbReference>
<dbReference type="InterPro" id="IPR000525">
    <property type="entry name" value="Initiator_Rep_WH1"/>
</dbReference>
<dbReference type="GO" id="GO:0006270">
    <property type="term" value="P:DNA replication initiation"/>
    <property type="evidence" value="ECO:0007669"/>
    <property type="project" value="InterPro"/>
</dbReference>
<protein>
    <recommendedName>
        <fullName evidence="1">Initiator Rep protein WH1 domain-containing protein</fullName>
    </recommendedName>
</protein>
<organism evidence="2">
    <name type="scientific">uncultured prokaryote</name>
    <dbReference type="NCBI Taxonomy" id="198431"/>
    <lineage>
        <taxon>unclassified sequences</taxon>
        <taxon>environmental samples</taxon>
    </lineage>
</organism>
<name>A0A0H5Q655_9ZZZZ</name>
<dbReference type="SUPFAM" id="SSF46785">
    <property type="entry name" value="Winged helix' DNA-binding domain"/>
    <property type="match status" value="2"/>
</dbReference>
<dbReference type="InterPro" id="IPR036388">
    <property type="entry name" value="WH-like_DNA-bd_sf"/>
</dbReference>
<evidence type="ECO:0000313" key="2">
    <source>
        <dbReference type="EMBL" id="CRY96895.1"/>
    </source>
</evidence>
<dbReference type="Gene3D" id="1.10.10.10">
    <property type="entry name" value="Winged helix-like DNA-binding domain superfamily/Winged helix DNA-binding domain"/>
    <property type="match status" value="2"/>
</dbReference>
<reference evidence="2" key="2">
    <citation type="submission" date="2015-07" db="EMBL/GenBank/DDBJ databases">
        <title>Plasmids, circular viruses and viroids from rat gut.</title>
        <authorList>
            <person name="Jorgensen T.J."/>
            <person name="Hansen M.A."/>
            <person name="Xu Z."/>
            <person name="Tabak M.A."/>
            <person name="Sorensen S.J."/>
            <person name="Hansen L.H."/>
        </authorList>
    </citation>
    <scope>NUCLEOTIDE SEQUENCE</scope>
    <source>
        <plasmid evidence="2">pRGFK1322</plasmid>
    </source>
</reference>
<dbReference type="Pfam" id="PF21205">
    <property type="entry name" value="Rep3_C"/>
    <property type="match status" value="1"/>
</dbReference>
<dbReference type="AlphaFoldDB" id="A0A0H5Q655"/>